<evidence type="ECO:0000256" key="1">
    <source>
        <dbReference type="ARBA" id="ARBA00023157"/>
    </source>
</evidence>
<evidence type="ECO:0000313" key="4">
    <source>
        <dbReference type="EMBL" id="CAL4188520.1"/>
    </source>
</evidence>
<evidence type="ECO:0000256" key="2">
    <source>
        <dbReference type="ARBA" id="ARBA00023180"/>
    </source>
</evidence>
<gene>
    <name evidence="4" type="ORF">MNOR_LOCUS36296</name>
</gene>
<feature type="domain" description="VWFD" evidence="3">
    <location>
        <begin position="44"/>
        <end position="235"/>
    </location>
</feature>
<dbReference type="PANTHER" id="PTHR11339">
    <property type="entry name" value="EXTRACELLULAR MATRIX GLYCOPROTEIN RELATED"/>
    <property type="match status" value="1"/>
</dbReference>
<dbReference type="InterPro" id="IPR050780">
    <property type="entry name" value="Mucin_vWF_Thrombospondin_sf"/>
</dbReference>
<organism evidence="4 5">
    <name type="scientific">Meganyctiphanes norvegica</name>
    <name type="common">Northern krill</name>
    <name type="synonym">Thysanopoda norvegica</name>
    <dbReference type="NCBI Taxonomy" id="48144"/>
    <lineage>
        <taxon>Eukaryota</taxon>
        <taxon>Metazoa</taxon>
        <taxon>Ecdysozoa</taxon>
        <taxon>Arthropoda</taxon>
        <taxon>Crustacea</taxon>
        <taxon>Multicrustacea</taxon>
        <taxon>Malacostraca</taxon>
        <taxon>Eumalacostraca</taxon>
        <taxon>Eucarida</taxon>
        <taxon>Euphausiacea</taxon>
        <taxon>Euphausiidae</taxon>
        <taxon>Meganyctiphanes</taxon>
    </lineage>
</organism>
<dbReference type="InterPro" id="IPR001846">
    <property type="entry name" value="VWF_type-D"/>
</dbReference>
<feature type="non-terminal residue" evidence="4">
    <location>
        <position position="1"/>
    </location>
</feature>
<dbReference type="Pfam" id="PF00094">
    <property type="entry name" value="VWD"/>
    <property type="match status" value="1"/>
</dbReference>
<dbReference type="EMBL" id="CAXKWB010065053">
    <property type="protein sequence ID" value="CAL4188520.1"/>
    <property type="molecule type" value="Genomic_DNA"/>
</dbReference>
<dbReference type="Proteomes" id="UP001497623">
    <property type="component" value="Unassembled WGS sequence"/>
</dbReference>
<keyword evidence="1" id="KW-1015">Disulfide bond</keyword>
<feature type="non-terminal residue" evidence="4">
    <location>
        <position position="235"/>
    </location>
</feature>
<sequence>AGTSCTINGQTWPQYTEDFFWNCMGFTCINGKFVINSGNKNICSVCRVSNDPHITTFNGNNYDWHGDCTYCLSQEGNADSFVYDKFTKCYDGVSCVDTVYFQPRSMKTVITIELDFKVVIQGYSQSVITYAPGMQVLRGGLGSWNREYPALAYWLDQCLHIISVDEKDFLVKLCSGFIQIYAVKERYYNKPRSGMCGNPDDSSPEEDIRLRNGTLLENPKSGGRVIEPIFAFDWT</sequence>
<proteinExistence type="predicted"/>
<dbReference type="PANTHER" id="PTHR11339:SF402">
    <property type="entry name" value="VWFD DOMAIN-CONTAINING PROTEIN"/>
    <property type="match status" value="1"/>
</dbReference>
<accession>A0AAV2SHA7</accession>
<dbReference type="PROSITE" id="PS51233">
    <property type="entry name" value="VWFD"/>
    <property type="match status" value="1"/>
</dbReference>
<name>A0AAV2SHA7_MEGNR</name>
<keyword evidence="5" id="KW-1185">Reference proteome</keyword>
<evidence type="ECO:0000313" key="5">
    <source>
        <dbReference type="Proteomes" id="UP001497623"/>
    </source>
</evidence>
<keyword evidence="2" id="KW-0325">Glycoprotein</keyword>
<evidence type="ECO:0000259" key="3">
    <source>
        <dbReference type="PROSITE" id="PS51233"/>
    </source>
</evidence>
<reference evidence="4 5" key="1">
    <citation type="submission" date="2024-05" db="EMBL/GenBank/DDBJ databases">
        <authorList>
            <person name="Wallberg A."/>
        </authorList>
    </citation>
    <scope>NUCLEOTIDE SEQUENCE [LARGE SCALE GENOMIC DNA]</scope>
</reference>
<protein>
    <recommendedName>
        <fullName evidence="3">VWFD domain-containing protein</fullName>
    </recommendedName>
</protein>
<dbReference type="AlphaFoldDB" id="A0AAV2SHA7"/>
<comment type="caution">
    <text evidence="4">The sequence shown here is derived from an EMBL/GenBank/DDBJ whole genome shotgun (WGS) entry which is preliminary data.</text>
</comment>